<dbReference type="SMART" id="SM00360">
    <property type="entry name" value="RRM"/>
    <property type="match status" value="3"/>
</dbReference>
<dbReference type="CDD" id="cd12613">
    <property type="entry name" value="RRM2_NGR1_NAM8_like"/>
    <property type="match status" value="1"/>
</dbReference>
<protein>
    <recommendedName>
        <fullName evidence="5">RRM domain-containing protein</fullName>
    </recommendedName>
</protein>
<dbReference type="InterPro" id="IPR050825">
    <property type="entry name" value="RBM42_RBP45_47-like"/>
</dbReference>
<evidence type="ECO:0000256" key="4">
    <source>
        <dbReference type="SAM" id="MobiDB-lite"/>
    </source>
</evidence>
<comment type="caution">
    <text evidence="6">The sequence shown here is derived from an EMBL/GenBank/DDBJ whole genome shotgun (WGS) entry which is preliminary data.</text>
</comment>
<evidence type="ECO:0000256" key="1">
    <source>
        <dbReference type="ARBA" id="ARBA00022737"/>
    </source>
</evidence>
<name>A0A364KUL2_TALAM</name>
<proteinExistence type="predicted"/>
<dbReference type="InterPro" id="IPR000504">
    <property type="entry name" value="RRM_dom"/>
</dbReference>
<dbReference type="Pfam" id="PF00076">
    <property type="entry name" value="RRM_1"/>
    <property type="match status" value="3"/>
</dbReference>
<dbReference type="Proteomes" id="UP000249363">
    <property type="component" value="Unassembled WGS sequence"/>
</dbReference>
<feature type="compositionally biased region" description="Low complexity" evidence="4">
    <location>
        <begin position="14"/>
        <end position="24"/>
    </location>
</feature>
<dbReference type="STRING" id="1196081.A0A364KUL2"/>
<dbReference type="PANTHER" id="PTHR47640">
    <property type="entry name" value="TRNA SELENOCYSTEINE 1-ASSOCIATED PROTEIN 1-RELATED-RELATED"/>
    <property type="match status" value="1"/>
</dbReference>
<evidence type="ECO:0000259" key="5">
    <source>
        <dbReference type="PROSITE" id="PS50102"/>
    </source>
</evidence>
<feature type="compositionally biased region" description="Polar residues" evidence="4">
    <location>
        <begin position="795"/>
        <end position="805"/>
    </location>
</feature>
<dbReference type="RefSeq" id="XP_040731697.1">
    <property type="nucleotide sequence ID" value="XM_040875422.1"/>
</dbReference>
<accession>A0A364KUL2</accession>
<dbReference type="GO" id="GO:0006376">
    <property type="term" value="P:mRNA splice site recognition"/>
    <property type="evidence" value="ECO:0007669"/>
    <property type="project" value="TreeGrafter"/>
</dbReference>
<keyword evidence="1" id="KW-0677">Repeat</keyword>
<dbReference type="CDD" id="cd12346">
    <property type="entry name" value="RRM3_NGR1_NAM8_like"/>
    <property type="match status" value="1"/>
</dbReference>
<sequence length="874" mass="95319">MSFQNYEYQNQQDGAASAGAPAPADTNMTGQSDPSPAPFAGTPGEPSAAASQQGGDGKTTLWMGELEPWIDENFIRNLWFQMGEQVNVKMIRDKFSGSNAGYCFVDFSNAAAAGKALTLNGTPMPNTTRAFKLNWATGGGLADRGRDERGPEYSIFVGDLGPEVNEYVLVSLFQSRFPSCKSAKIMTDPISGMSRGYGFVRFSDENDQQRALSEMQGVYCGNRPMRISTATPKNKGPGVGPGGMGMPGPAGIYPPAAMGGPPMGFYGAPQPMNQFTDPNNTTVFVGGLSGYVTEDELRSFFQGFGEITYVKIPPGKGCGFVQFVQRHAAEMAINQMQGYPIGNSRVRLSWGRSQNNSGPAGTPYRPAPPPPIYPNMGMPPAHQYGGGFAPMKFIYSQRSVGQVPALTSFIPSLQAHSPFRVSVHSWEKPQPSRILESLMHPEDCVLYEARIYTDNVCVAGTLFGPRTSWPHVIEFGSLVDKNGNQEVLRFPQFHPEVIDAYVWDAAETLGRIRVIISEGLSRPNRSPPFERVKDVVMFSFQHAPLNVLEASGISWPNPNMWNQLPSNLFRQMHQGGYGVTTLGGYIDYDGSKDTGDLHTHSPTRHDTRYEPGRFGCEGHYQHTLSNVPQWAHKPITPAMIQPTSSMINWPSLTAMNPRFSHPNQMNFEVLPDPFIEPGLAHHLRQSQRSIDDVSMPDAGPLSVSSRSMSSIAGMSFEHSHQPSIVSRDGDSSRGYCDARIASKIQTTASSTQHTAILSMPPVSRPSAAAQARSESYSKNASRAVSQADPKDFRQISGSSARSSQADHVYEIVTTRKTVVSPKVKVKGKKESKTSSRKNAPIESEPVSEPSSREVSKLGPHNPHVESPPADEEEI</sequence>
<dbReference type="PANTHER" id="PTHR47640:SF10">
    <property type="entry name" value="TRNA SELENOCYSTEINE 1-ASSOCIATED PROTEIN 1-RELATED"/>
    <property type="match status" value="1"/>
</dbReference>
<dbReference type="InterPro" id="IPR035979">
    <property type="entry name" value="RBD_domain_sf"/>
</dbReference>
<dbReference type="OrthoDB" id="446113at2759"/>
<dbReference type="EMBL" id="MIKG01000005">
    <property type="protein sequence ID" value="RAO67181.1"/>
    <property type="molecule type" value="Genomic_DNA"/>
</dbReference>
<evidence type="ECO:0000256" key="3">
    <source>
        <dbReference type="PROSITE-ProRule" id="PRU00176"/>
    </source>
</evidence>
<dbReference type="CDD" id="cd12611">
    <property type="entry name" value="RRM1_NGR1_NAM8_like"/>
    <property type="match status" value="1"/>
</dbReference>
<feature type="region of interest" description="Disordered" evidence="4">
    <location>
        <begin position="1"/>
        <end position="60"/>
    </location>
</feature>
<feature type="domain" description="RRM" evidence="5">
    <location>
        <begin position="281"/>
        <end position="353"/>
    </location>
</feature>
<dbReference type="Gene3D" id="3.30.70.330">
    <property type="match status" value="3"/>
</dbReference>
<feature type="region of interest" description="Disordered" evidence="4">
    <location>
        <begin position="683"/>
        <end position="706"/>
    </location>
</feature>
<feature type="compositionally biased region" description="Polar residues" evidence="4">
    <location>
        <begin position="1"/>
        <end position="13"/>
    </location>
</feature>
<dbReference type="GO" id="GO:0003729">
    <property type="term" value="F:mRNA binding"/>
    <property type="evidence" value="ECO:0007669"/>
    <property type="project" value="InterPro"/>
</dbReference>
<dbReference type="InterPro" id="IPR012677">
    <property type="entry name" value="Nucleotide-bd_a/b_plait_sf"/>
</dbReference>
<dbReference type="GeneID" id="63792409"/>
<dbReference type="AlphaFoldDB" id="A0A364KUL2"/>
<reference evidence="6 7" key="1">
    <citation type="journal article" date="2017" name="Biotechnol. Biofuels">
        <title>Differential beta-glucosidase expression as a function of carbon source availability in Talaromyces amestolkiae: a genomic and proteomic approach.</title>
        <authorList>
            <person name="de Eugenio L.I."/>
            <person name="Mendez-Liter J.A."/>
            <person name="Nieto-Dominguez M."/>
            <person name="Alonso L."/>
            <person name="Gil-Munoz J."/>
            <person name="Barriuso J."/>
            <person name="Prieto A."/>
            <person name="Martinez M.J."/>
        </authorList>
    </citation>
    <scope>NUCLEOTIDE SEQUENCE [LARGE SCALE GENOMIC DNA]</scope>
    <source>
        <strain evidence="6 7">CIB</strain>
    </source>
</reference>
<dbReference type="SUPFAM" id="SSF54928">
    <property type="entry name" value="RNA-binding domain, RBD"/>
    <property type="match status" value="2"/>
</dbReference>
<dbReference type="GO" id="GO:0005829">
    <property type="term" value="C:cytosol"/>
    <property type="evidence" value="ECO:0007669"/>
    <property type="project" value="TreeGrafter"/>
</dbReference>
<evidence type="ECO:0000313" key="6">
    <source>
        <dbReference type="EMBL" id="RAO67181.1"/>
    </source>
</evidence>
<dbReference type="FunFam" id="3.30.70.330:FF:000227">
    <property type="entry name" value="mRNA binding post-transcriptional regulator"/>
    <property type="match status" value="1"/>
</dbReference>
<dbReference type="FunFam" id="3.30.70.330:FF:000065">
    <property type="entry name" value="mRNA binding post-transcriptional regulator"/>
    <property type="match status" value="1"/>
</dbReference>
<feature type="region of interest" description="Disordered" evidence="4">
    <location>
        <begin position="746"/>
        <end position="874"/>
    </location>
</feature>
<keyword evidence="2 3" id="KW-0694">RNA-binding</keyword>
<dbReference type="FunFam" id="3.30.70.330:FF:000222">
    <property type="entry name" value="mRNA binding post-transcriptional regulator"/>
    <property type="match status" value="1"/>
</dbReference>
<dbReference type="PROSITE" id="PS50102">
    <property type="entry name" value="RRM"/>
    <property type="match status" value="3"/>
</dbReference>
<feature type="compositionally biased region" description="Low complexity" evidence="4">
    <location>
        <begin position="812"/>
        <end position="822"/>
    </location>
</feature>
<organism evidence="6 7">
    <name type="scientific">Talaromyces amestolkiae</name>
    <dbReference type="NCBI Taxonomy" id="1196081"/>
    <lineage>
        <taxon>Eukaryota</taxon>
        <taxon>Fungi</taxon>
        <taxon>Dikarya</taxon>
        <taxon>Ascomycota</taxon>
        <taxon>Pezizomycotina</taxon>
        <taxon>Eurotiomycetes</taxon>
        <taxon>Eurotiomycetidae</taxon>
        <taxon>Eurotiales</taxon>
        <taxon>Trichocomaceae</taxon>
        <taxon>Talaromyces</taxon>
        <taxon>Talaromyces sect. Talaromyces</taxon>
    </lineage>
</organism>
<feature type="domain" description="RRM" evidence="5">
    <location>
        <begin position="59"/>
        <end position="138"/>
    </location>
</feature>
<evidence type="ECO:0000256" key="2">
    <source>
        <dbReference type="ARBA" id="ARBA00022884"/>
    </source>
</evidence>
<feature type="domain" description="RRM" evidence="5">
    <location>
        <begin position="153"/>
        <end position="232"/>
    </location>
</feature>
<evidence type="ECO:0000313" key="7">
    <source>
        <dbReference type="Proteomes" id="UP000249363"/>
    </source>
</evidence>
<feature type="compositionally biased region" description="Polar residues" evidence="4">
    <location>
        <begin position="746"/>
        <end position="755"/>
    </location>
</feature>
<gene>
    <name evidence="6" type="ORF">BHQ10_003193</name>
</gene>
<feature type="compositionally biased region" description="Polar residues" evidence="4">
    <location>
        <begin position="772"/>
        <end position="784"/>
    </location>
</feature>
<keyword evidence="7" id="KW-1185">Reference proteome</keyword>